<dbReference type="PANTHER" id="PTHR37981">
    <property type="entry name" value="LIPASE 2"/>
    <property type="match status" value="1"/>
</dbReference>
<evidence type="ECO:0000313" key="4">
    <source>
        <dbReference type="Proteomes" id="UP001165270"/>
    </source>
</evidence>
<sequence length="1317" mass="138416">MSLALGGPVGTAAGADQSPPAVGRKTADPGGDKPQQDQSDRVLSPDQVLPKGWQKSADRAVTVTGDGSGLHVLAADSDQAYQWRTVATVSEPAFATDLWIGNACVTGSGKRAVVVYAPRSFTNRPELLEHGAFAAVVDLTTGKVTKLAHTVTLAYFNPGCGTGETAVLTQVGDDRTDRTRLLTVDTVTATVTRKQTESVQVTSAVPAGDGVVGAAAGRLIRFDRNNHATQLTTTSGPAFDLRVDGAGGVNFLDRKGDRARARRVADGRTSTLAQGPVGSLGLAAGTSGRVFLTGTPTSTASLPATVHRLKASARATVSSTGALAIDQAVSKSLRSHVSNPLAATAWNTAAPLQLKTHVTATGKKLAFTVGASGAGSRKAGGAVSPALTASASTASARAATAGDPNSTVDNDRTCSQPRNDPNQQAYQPTPNQVEWAVDMAVRGNLTSAYVRQGGWRSAAGLGTVDPQGMFPLPGLVGTDGGRIPAQVLLGVLAQESNLWQAEGGALPGQTSSTLASTNGFYGHPSDPATPEDHWLIDWSKTDCGYGIGQQTDGMKTGEVDELPAAQQKAIALDYTSNIAVAARTLSTKWNELHDTAITPGGIRLNTDDPAAPENWFAALWDYNSGLNYYVPANPSANWGLGWLNNPSNPLYPPDRHAFLDGNTYADAGHPQDWPYEEKVLGWGAWPIDTGRAYADDGTANNSNTAGYSPAWWDSDTDRSTVKPDLDTFCDPLVNDCDPADPPRCEIDHLGETCDPPHWYHATQTTWKVYCPTSCGHEYLTYKTLRTELGNGNNGAGTMCDNSDLGFTVVDDVAGSVPAFTDGCGKSGWTNSGTLSFHFNADSANHYEAKGDLHQIGGGFGDHFWYAHARDDSHGAFAGLTDPDTDPGNASGAMAVTGTWKLTTQRTSWTRVLVHLPNTGSGSQQAVYTIHLGDGTTHNRIINAVSHKNQWVSLGIYHFTSGSDFQGVTLSNYTPEGQADNDVAWDAVGFQWLPAKPRHIVAALGDSYSSGEGAGSYDESSNQEHGTVDWNACRRSSNAWPRKLVLPGTSASLALLSDNYSPSAELGFVACSGAHTWQVDGTVDTSYWQNGGIAQGDGEFREIPQVDSGVLTKDTTLVTLTIGGNNYGAFVNAVTDCANLTDCSGSAFLDKYEALIDQTKEDIGATLQVIAQRAPKAKIVLVGYPEILSRTVKCTGSWYIDGDEAADLATLANYMDDAQKAKVDDLHASGLDVGYVNPVSAFVGHGGCDSDEWINKIVLGPNGDGDFHAGDPNGVCISASGVGQTCLSREAFHPNNAGTTGYEHVVENALPGLGYTGG</sequence>
<dbReference type="Proteomes" id="UP001165270">
    <property type="component" value="Unassembled WGS sequence"/>
</dbReference>
<proteinExistence type="predicted"/>
<dbReference type="RefSeq" id="WP_242711044.1">
    <property type="nucleotide sequence ID" value="NZ_JALDAX010000008.1"/>
</dbReference>
<keyword evidence="3" id="KW-0378">Hydrolase</keyword>
<reference evidence="3" key="1">
    <citation type="submission" date="2022-03" db="EMBL/GenBank/DDBJ databases">
        <title>Streptomyces 7R015 and 7R016 isolated from Barleria lupulina in Thailand.</title>
        <authorList>
            <person name="Kanchanasin P."/>
            <person name="Phongsopitanun W."/>
            <person name="Tanasupawat S."/>
        </authorList>
    </citation>
    <scope>NUCLEOTIDE SEQUENCE</scope>
    <source>
        <strain evidence="3">7R016</strain>
    </source>
</reference>
<keyword evidence="4" id="KW-1185">Reference proteome</keyword>
<dbReference type="Pfam" id="PF25275">
    <property type="entry name" value="Golvesin_C"/>
    <property type="match status" value="1"/>
</dbReference>
<dbReference type="InterPro" id="IPR036514">
    <property type="entry name" value="SGNH_hydro_sf"/>
</dbReference>
<evidence type="ECO:0000259" key="2">
    <source>
        <dbReference type="Pfam" id="PF25275"/>
    </source>
</evidence>
<dbReference type="Gene3D" id="3.40.50.1110">
    <property type="entry name" value="SGNH hydrolase"/>
    <property type="match status" value="1"/>
</dbReference>
<organism evidence="3 4">
    <name type="scientific">Streptomyces spinosisporus</name>
    <dbReference type="NCBI Taxonomy" id="2927582"/>
    <lineage>
        <taxon>Bacteria</taxon>
        <taxon>Bacillati</taxon>
        <taxon>Actinomycetota</taxon>
        <taxon>Actinomycetes</taxon>
        <taxon>Kitasatosporales</taxon>
        <taxon>Streptomycetaceae</taxon>
        <taxon>Streptomyces</taxon>
    </lineage>
</organism>
<accession>A0ABS9XKN9</accession>
<name>A0ABS9XKN9_9ACTN</name>
<gene>
    <name evidence="3" type="ORF">MQN93_22860</name>
</gene>
<protein>
    <submittedName>
        <fullName evidence="3">SGNH/GDSL hydrolase family protein</fullName>
    </submittedName>
</protein>
<feature type="region of interest" description="Disordered" evidence="1">
    <location>
        <begin position="394"/>
        <end position="430"/>
    </location>
</feature>
<dbReference type="EMBL" id="JALDAX010000008">
    <property type="protein sequence ID" value="MCI3242568.1"/>
    <property type="molecule type" value="Genomic_DNA"/>
</dbReference>
<dbReference type="PANTHER" id="PTHR37981:SF1">
    <property type="entry name" value="SGNH HYDROLASE-TYPE ESTERASE DOMAIN-CONTAINING PROTEIN"/>
    <property type="match status" value="1"/>
</dbReference>
<dbReference type="InterPro" id="IPR037460">
    <property type="entry name" value="SEST-like"/>
</dbReference>
<feature type="compositionally biased region" description="Basic and acidic residues" evidence="1">
    <location>
        <begin position="25"/>
        <end position="40"/>
    </location>
</feature>
<dbReference type="GO" id="GO:0016787">
    <property type="term" value="F:hydrolase activity"/>
    <property type="evidence" value="ECO:0007669"/>
    <property type="project" value="UniProtKB-KW"/>
</dbReference>
<feature type="domain" description="Golvesin/Xly CBD-like" evidence="2">
    <location>
        <begin position="891"/>
        <end position="988"/>
    </location>
</feature>
<dbReference type="CDD" id="cd01823">
    <property type="entry name" value="SEST_like"/>
    <property type="match status" value="1"/>
</dbReference>
<feature type="region of interest" description="Disordered" evidence="1">
    <location>
        <begin position="1"/>
        <end position="57"/>
    </location>
</feature>
<dbReference type="InterPro" id="IPR033803">
    <property type="entry name" value="CBD-like_Golvesin-Xly"/>
</dbReference>
<evidence type="ECO:0000256" key="1">
    <source>
        <dbReference type="SAM" id="MobiDB-lite"/>
    </source>
</evidence>
<evidence type="ECO:0000313" key="3">
    <source>
        <dbReference type="EMBL" id="MCI3242568.1"/>
    </source>
</evidence>
<feature type="compositionally biased region" description="Polar residues" evidence="1">
    <location>
        <begin position="403"/>
        <end position="430"/>
    </location>
</feature>
<dbReference type="SUPFAM" id="SSF52266">
    <property type="entry name" value="SGNH hydrolase"/>
    <property type="match status" value="1"/>
</dbReference>
<comment type="caution">
    <text evidence="3">The sequence shown here is derived from an EMBL/GenBank/DDBJ whole genome shotgun (WGS) entry which is preliminary data.</text>
</comment>